<dbReference type="Proteomes" id="UP001185779">
    <property type="component" value="Unassembled WGS sequence"/>
</dbReference>
<organism evidence="2 3">
    <name type="scientific">Gordonia amicalis</name>
    <dbReference type="NCBI Taxonomy" id="89053"/>
    <lineage>
        <taxon>Bacteria</taxon>
        <taxon>Bacillati</taxon>
        <taxon>Actinomycetota</taxon>
        <taxon>Actinomycetes</taxon>
        <taxon>Mycobacteriales</taxon>
        <taxon>Gordoniaceae</taxon>
        <taxon>Gordonia</taxon>
    </lineage>
</organism>
<name>A0ABU4DJS5_9ACTN</name>
<reference evidence="2 3" key="1">
    <citation type="submission" date="2023-10" db="EMBL/GenBank/DDBJ databases">
        <title>Development of a sustainable strategy for remediation of hydrocarbon-contaminated territories based on the waste exchange concept.</title>
        <authorList>
            <person name="Krivoruchko A."/>
        </authorList>
    </citation>
    <scope>NUCLEOTIDE SEQUENCE [LARGE SCALE GENOMIC DNA]</scope>
    <source>
        <strain evidence="2 3">IEGM 1266</strain>
    </source>
</reference>
<feature type="region of interest" description="Disordered" evidence="1">
    <location>
        <begin position="169"/>
        <end position="193"/>
    </location>
</feature>
<evidence type="ECO:0008006" key="4">
    <source>
        <dbReference type="Google" id="ProtNLM"/>
    </source>
</evidence>
<proteinExistence type="predicted"/>
<sequence>MGEPLISAVFDLDITARTSIVHRDDTRNATSIESLFRREKVLTPAGEVTMVPIISGNAWRGILRRIGETLLAEVLDYQGQLTPAAAHLLRNGGFLRKSTREMTPEQERELKTLVPLIGLFGGAANARVMSGKLVVSKVVPVTADTLHLLPTSPPDAPIPASVHTILGQESTSHSNDLSAAGATADGETGEGFSPIRLDTETLIAGTRLSGQIRLTHASPVEYALLADILEHFAARGHLGGRTAAGHGRIHATLTPTITAGAAPSDVDWRAMVAASRDDTIATLNDLT</sequence>
<keyword evidence="3" id="KW-1185">Reference proteome</keyword>
<dbReference type="EMBL" id="JAWLKI010000040">
    <property type="protein sequence ID" value="MDV6310004.1"/>
    <property type="molecule type" value="Genomic_DNA"/>
</dbReference>
<evidence type="ECO:0000313" key="2">
    <source>
        <dbReference type="EMBL" id="MDV6310004.1"/>
    </source>
</evidence>
<comment type="caution">
    <text evidence="2">The sequence shown here is derived from an EMBL/GenBank/DDBJ whole genome shotgun (WGS) entry which is preliminary data.</text>
</comment>
<evidence type="ECO:0000313" key="3">
    <source>
        <dbReference type="Proteomes" id="UP001185779"/>
    </source>
</evidence>
<protein>
    <recommendedName>
        <fullName evidence="4">RAMP superfamily protein</fullName>
    </recommendedName>
</protein>
<accession>A0ABU4DJS5</accession>
<evidence type="ECO:0000256" key="1">
    <source>
        <dbReference type="SAM" id="MobiDB-lite"/>
    </source>
</evidence>
<gene>
    <name evidence="2" type="ORF">R3P94_22330</name>
</gene>
<dbReference type="RefSeq" id="WP_317505695.1">
    <property type="nucleotide sequence ID" value="NZ_JAWLKI010000040.1"/>
</dbReference>